<proteinExistence type="predicted"/>
<dbReference type="Proteomes" id="UP000014028">
    <property type="component" value="Unassembled WGS sequence"/>
</dbReference>
<name>A0A9W5VV89_BACCE</name>
<protein>
    <submittedName>
        <fullName evidence="1">Uncharacterized protein</fullName>
    </submittedName>
</protein>
<evidence type="ECO:0000313" key="1">
    <source>
        <dbReference type="EMBL" id="EOQ19744.1"/>
    </source>
</evidence>
<comment type="caution">
    <text evidence="1">The sequence shown here is derived from an EMBL/GenBank/DDBJ whole genome shotgun (WGS) entry which is preliminary data.</text>
</comment>
<organism evidence="1 2">
    <name type="scientific">Bacillus cereus VD184</name>
    <dbReference type="NCBI Taxonomy" id="1053242"/>
    <lineage>
        <taxon>Bacteria</taxon>
        <taxon>Bacillati</taxon>
        <taxon>Bacillota</taxon>
        <taxon>Bacilli</taxon>
        <taxon>Bacillales</taxon>
        <taxon>Bacillaceae</taxon>
        <taxon>Bacillus</taxon>
        <taxon>Bacillus cereus group</taxon>
    </lineage>
</organism>
<evidence type="ECO:0000313" key="2">
    <source>
        <dbReference type="Proteomes" id="UP000014028"/>
    </source>
</evidence>
<sequence length="229" mass="26737">MVKIKESELFEPVKEWLEEKGYEVFSEVSPRYSGGKRADIIGRNNPAIAIVELKTTLSLELLDQAYFWKQLGHYIYVAIPRRTKQVPHIIRDFLRKQGIGLLLVDIQTGCVNAWEKAKFNRPVYRIDWGTELRQEHKTWLKGGSAGGGYVTSYKLTIEKVKMLLKRIRERDQREGNKTDGWLSLNKILEHCETHYAQPKSSLSQALRNFESDWCECKYEGGKVFFRYTE</sequence>
<dbReference type="EMBL" id="AHFK01000018">
    <property type="protein sequence ID" value="EOQ19744.1"/>
    <property type="molecule type" value="Genomic_DNA"/>
</dbReference>
<dbReference type="RefSeq" id="WP_016121702.1">
    <property type="nucleotide sequence ID" value="NZ_KB976820.1"/>
</dbReference>
<gene>
    <name evidence="1" type="ORF">IKC_04218</name>
</gene>
<reference evidence="1 2" key="1">
    <citation type="submission" date="2012-12" db="EMBL/GenBank/DDBJ databases">
        <title>The Genome Sequence of Bacillus cereus VD184.</title>
        <authorList>
            <consortium name="The Broad Institute Genome Sequencing Platform"/>
            <consortium name="The Broad Institute Genome Sequencing Center for Infectious Disease"/>
            <person name="Feldgarden M."/>
            <person name="Van der Auwera G.A."/>
            <person name="Mahillon J."/>
            <person name="Duprez V."/>
            <person name="Timmery S."/>
            <person name="Mattelet C."/>
            <person name="Dierick K."/>
            <person name="Sun M."/>
            <person name="Yu Z."/>
            <person name="Zhu L."/>
            <person name="Hu X."/>
            <person name="Shank E.B."/>
            <person name="Swiecicka I."/>
            <person name="Hansen B.M."/>
            <person name="Andrup L."/>
            <person name="Walker B."/>
            <person name="Young S.K."/>
            <person name="Zeng Q."/>
            <person name="Gargeya S."/>
            <person name="Fitzgerald M."/>
            <person name="Haas B."/>
            <person name="Abouelleil A."/>
            <person name="Alvarado L."/>
            <person name="Arachchi H.M."/>
            <person name="Berlin A.M."/>
            <person name="Chapman S.B."/>
            <person name="Dewar J."/>
            <person name="Goldberg J."/>
            <person name="Griggs A."/>
            <person name="Gujja S."/>
            <person name="Hansen M."/>
            <person name="Howarth C."/>
            <person name="Imamovic A."/>
            <person name="Larimer J."/>
            <person name="McCowan C."/>
            <person name="Murphy C."/>
            <person name="Neiman D."/>
            <person name="Pearson M."/>
            <person name="Priest M."/>
            <person name="Roberts A."/>
            <person name="Saif S."/>
            <person name="Shea T."/>
            <person name="Sisk P."/>
            <person name="Sykes S."/>
            <person name="Wortman J."/>
            <person name="Nusbaum C."/>
            <person name="Birren B."/>
        </authorList>
    </citation>
    <scope>NUCLEOTIDE SEQUENCE [LARGE SCALE GENOMIC DNA]</scope>
    <source>
        <strain evidence="1 2">VD184</strain>
    </source>
</reference>
<dbReference type="AlphaFoldDB" id="A0A9W5VV89"/>
<accession>A0A9W5VV89</accession>